<organism evidence="2">
    <name type="scientific">marine metagenome</name>
    <dbReference type="NCBI Taxonomy" id="408172"/>
    <lineage>
        <taxon>unclassified sequences</taxon>
        <taxon>metagenomes</taxon>
        <taxon>ecological metagenomes</taxon>
    </lineage>
</organism>
<accession>A0A382PGK9</accession>
<dbReference type="PROSITE" id="PS51733">
    <property type="entry name" value="BPL_LPL_CATALYTIC"/>
    <property type="match status" value="1"/>
</dbReference>
<name>A0A382PGK9_9ZZZZ</name>
<reference evidence="2" key="1">
    <citation type="submission" date="2018-05" db="EMBL/GenBank/DDBJ databases">
        <authorList>
            <person name="Lanie J.A."/>
            <person name="Ng W.-L."/>
            <person name="Kazmierczak K.M."/>
            <person name="Andrzejewski T.M."/>
            <person name="Davidsen T.M."/>
            <person name="Wayne K.J."/>
            <person name="Tettelin H."/>
            <person name="Glass J.I."/>
            <person name="Rusch D."/>
            <person name="Podicherti R."/>
            <person name="Tsui H.-C.T."/>
            <person name="Winkler M.E."/>
        </authorList>
    </citation>
    <scope>NUCLEOTIDE SEQUENCE</scope>
</reference>
<feature type="non-terminal residue" evidence="2">
    <location>
        <position position="73"/>
    </location>
</feature>
<dbReference type="InterPro" id="IPR004143">
    <property type="entry name" value="BPL_LPL_catalytic"/>
</dbReference>
<dbReference type="Gene3D" id="3.30.930.10">
    <property type="entry name" value="Bira Bifunctional Protein, Domain 2"/>
    <property type="match status" value="1"/>
</dbReference>
<dbReference type="Pfam" id="PF16917">
    <property type="entry name" value="BPL_LplA_LipB_2"/>
    <property type="match status" value="1"/>
</dbReference>
<evidence type="ECO:0000313" key="2">
    <source>
        <dbReference type="EMBL" id="SVC72356.1"/>
    </source>
</evidence>
<dbReference type="EMBL" id="UINC01107175">
    <property type="protein sequence ID" value="SVC72356.1"/>
    <property type="molecule type" value="Genomic_DNA"/>
</dbReference>
<dbReference type="SUPFAM" id="SSF55681">
    <property type="entry name" value="Class II aaRS and biotin synthetases"/>
    <property type="match status" value="1"/>
</dbReference>
<feature type="domain" description="BPL/LPL catalytic" evidence="1">
    <location>
        <begin position="1"/>
        <end position="73"/>
    </location>
</feature>
<dbReference type="AlphaFoldDB" id="A0A382PGK9"/>
<dbReference type="InterPro" id="IPR045864">
    <property type="entry name" value="aa-tRNA-synth_II/BPL/LPL"/>
</dbReference>
<evidence type="ECO:0000259" key="1">
    <source>
        <dbReference type="PROSITE" id="PS51733"/>
    </source>
</evidence>
<sequence length="73" mass="7563">MSLLLRPKCDAATAAQISFLAAVALSTAVVQIAPQLSPVHKWPNDVLIDGAKLSGILLESAANSPGGIDWLIL</sequence>
<proteinExistence type="predicted"/>
<protein>
    <recommendedName>
        <fullName evidence="1">BPL/LPL catalytic domain-containing protein</fullName>
    </recommendedName>
</protein>
<gene>
    <name evidence="2" type="ORF">METZ01_LOCUS325210</name>
</gene>